<protein>
    <submittedName>
        <fullName evidence="10">Ig-like domain-containing protein</fullName>
    </submittedName>
</protein>
<evidence type="ECO:0000259" key="9">
    <source>
        <dbReference type="Pfam" id="PF17961"/>
    </source>
</evidence>
<feature type="region of interest" description="Disordered" evidence="6">
    <location>
        <begin position="36"/>
        <end position="124"/>
    </location>
</feature>
<evidence type="ECO:0000259" key="8">
    <source>
        <dbReference type="Pfam" id="PF17802"/>
    </source>
</evidence>
<keyword evidence="5" id="KW-0572">Peptidoglycan-anchor</keyword>
<gene>
    <name evidence="10" type="ORF">WMO29_02480</name>
</gene>
<dbReference type="Proteomes" id="UP001438008">
    <property type="component" value="Unassembled WGS sequence"/>
</dbReference>
<name>A0ABV1FDA9_9FIRM</name>
<dbReference type="Gene3D" id="2.60.40.10">
    <property type="entry name" value="Immunoglobulins"/>
    <property type="match status" value="1"/>
</dbReference>
<dbReference type="InterPro" id="IPR011252">
    <property type="entry name" value="Fibrogen-bd_dom1"/>
</dbReference>
<keyword evidence="7" id="KW-1133">Transmembrane helix</keyword>
<keyword evidence="7" id="KW-0472">Membrane</keyword>
<evidence type="ECO:0000256" key="1">
    <source>
        <dbReference type="ARBA" id="ARBA00004168"/>
    </source>
</evidence>
<evidence type="ECO:0000256" key="2">
    <source>
        <dbReference type="ARBA" id="ARBA00022512"/>
    </source>
</evidence>
<evidence type="ECO:0000256" key="4">
    <source>
        <dbReference type="ARBA" id="ARBA00022729"/>
    </source>
</evidence>
<dbReference type="EMBL" id="JBBMFE010000002">
    <property type="protein sequence ID" value="MEQ2471370.1"/>
    <property type="molecule type" value="Genomic_DNA"/>
</dbReference>
<organism evidence="10 11">
    <name type="scientific">Laedolimicola intestinihominis</name>
    <dbReference type="NCBI Taxonomy" id="3133166"/>
    <lineage>
        <taxon>Bacteria</taxon>
        <taxon>Bacillati</taxon>
        <taxon>Bacillota</taxon>
        <taxon>Clostridia</taxon>
        <taxon>Lachnospirales</taxon>
        <taxon>Lachnospiraceae</taxon>
        <taxon>Laedolimicola</taxon>
    </lineage>
</organism>
<dbReference type="RefSeq" id="WP_349163612.1">
    <property type="nucleotide sequence ID" value="NZ_JBBMFE010000002.1"/>
</dbReference>
<keyword evidence="3" id="KW-0964">Secreted</keyword>
<dbReference type="InterPro" id="IPR013783">
    <property type="entry name" value="Ig-like_fold"/>
</dbReference>
<keyword evidence="7" id="KW-0812">Transmembrane</keyword>
<accession>A0ABV1FDA9</accession>
<dbReference type="Pfam" id="PF17961">
    <property type="entry name" value="Big_8"/>
    <property type="match status" value="1"/>
</dbReference>
<evidence type="ECO:0000256" key="3">
    <source>
        <dbReference type="ARBA" id="ARBA00022525"/>
    </source>
</evidence>
<dbReference type="Gene3D" id="2.60.40.1280">
    <property type="match status" value="1"/>
</dbReference>
<sequence>MRFIRKRKNWLLLALAVFLVIKLPQPYLKILAENEGISQEEETSQSEENRQNEDGDPIGGEGTEDGETPDSDAAVPGGDKSGENASDATASDKAEADATAGDATATEKENSDVAELAGDSSGEQNEIAVVSQAEETTAEPLDVTPYITNVQAWYRTEKSDDNWVKVGADTTGIPADAELKFTISYKNANAGDVEAHSRTLQYRLPDLLIEPHVELSVIQDANGKEIGTITADTSAKTIQMSFTDEFLKREEAEVKTIDGSFSFYAGADRDKVRENPNQNLLIGNMNISLPFETESDARLGTLNLMKTAGQFITDEAGVSYLEYTLTVSTGDTAMPEIKVTDHFTANAEYIEKYVGVTGTESGAGTNQDSSVAPYEVGSQAGKGKLYLGNTITEAAPIPKQAGASVTSPGVLVWNVGNMNAQESRSLVYRVQLKPEYTGAQSRGAITNAAASFARSYPHQTVSTNFEPHTYVGIQKTGGKYTPNESGGGTITYQVTVSADKTNTYPLKNVKINDALKDITDIRYLPYLHYAVGSFQLYQGSQADESERQNIGQNPHKDQSNPIIYDSDTEKRFDFYIDTLNPGETMTLTYQVEVSGDIFALGNETIRIKNRAAAYSDDTVTGGNQSFSFANVEKTLDKKVWDRKLQSEKTAEDKNVPLSEGAAVYRYQNASGSWVEATDAAASFTVPAGSFPYQVVVNEAADWDVASAVLTDTLKNEYLAYTGYLRVDYYESGLREQPANDTQAVELLKKTTVTKTVWADIDKMSTFSFSPKELGMADGDVCKGAFLLTYYAKPNQVSNVSQVTTGNAFTVKGNVVGPGGISVTLAGVQVSTSTVIQGEKNLNLVKSGWYFDHNKESSGDWDQGRLYWVIDVTGTEISAGTQIKDVPSTSVGSLHQVRGTSMVGLYIGTIPDGKSFTDYYGSVRELEADKKMKKLSGNDKNGEILPADADYAWSAPADGTSATIEIKKTLTLQEGEHLYMVLQTRPTYNLNGTRAWRNYYNELWFRESSTSEFMKVNETVLRGASAGTNFKEMAGVYEYSGGSDWKVISNEKGNISQLLQDEITEPGTYVEWRIKINYAGDLEGAVHVEDQIPEGLTPVYARYFWIAKELFDNPPVVPEIGEYKDEQNWEKLETTALIDGNDRGNVKRTCISYFNSETGQLQFRVENLQKGGESADQRSLEIQVLTRVSDPEILLNGKEKEFVNAITVKNDSDKVISNSSATVTVTKKTISKKMGSVNNSKLPFTLQVNSLGEDLVKGEDTLTLVDEMKDPLQFDTESLKVTDKDGNQISNILSRIEDTEDGQKLILTIPDGQALTITYDAILNSPPDQDISVNNAVYWWGQSSDIAQIKDATVRYTVSSTAETTTCPVLQVKKVDKDNTAAALNGAKFRLEQVAWNTEEKCWKKVENGTDIVGTTGSTGNPAGIFSFGNTDGTRLQYNTVYRLTEEEAPEGYVLDKTPQYYVVAKKVDDNYPPELEKWREWGAKLSYSGTTYYVTAYNKKGRLGLEKTFQNVNGETVTGSGLPDGSYRFGLYPYQESGSYDSTAALQLLEVICQNGNVTYKLNGSSTEKPEFTQVPVGARYRVLELDSNGEPITSTGTVVTMTNGLKYRVEYKSGADAVTISEDGTAQPVKITNRQYADMEPGTGIFTESNLIYGSLLGGIVIVGILFWISRRRRR</sequence>
<reference evidence="10 11" key="1">
    <citation type="submission" date="2024-03" db="EMBL/GenBank/DDBJ databases">
        <title>Human intestinal bacterial collection.</title>
        <authorList>
            <person name="Pauvert C."/>
            <person name="Hitch T.C.A."/>
            <person name="Clavel T."/>
        </authorList>
    </citation>
    <scope>NUCLEOTIDE SEQUENCE [LARGE SCALE GENOMIC DNA]</scope>
    <source>
        <strain evidence="10 11">CLA-AA-H132</strain>
    </source>
</reference>
<evidence type="ECO:0000256" key="6">
    <source>
        <dbReference type="SAM" id="MobiDB-lite"/>
    </source>
</evidence>
<keyword evidence="4" id="KW-0732">Signal</keyword>
<dbReference type="InterPro" id="IPR008966">
    <property type="entry name" value="Adhesion_dom_sf"/>
</dbReference>
<evidence type="ECO:0000313" key="11">
    <source>
        <dbReference type="Proteomes" id="UP001438008"/>
    </source>
</evidence>
<keyword evidence="2" id="KW-0134">Cell wall</keyword>
<dbReference type="InterPro" id="IPR041033">
    <property type="entry name" value="SpaA_PFL_dom_1"/>
</dbReference>
<comment type="caution">
    <text evidence="10">The sequence shown here is derived from an EMBL/GenBank/DDBJ whole genome shotgun (WGS) entry which is preliminary data.</text>
</comment>
<keyword evidence="11" id="KW-1185">Reference proteome</keyword>
<dbReference type="SUPFAM" id="SSF49401">
    <property type="entry name" value="Bacterial adhesins"/>
    <property type="match status" value="1"/>
</dbReference>
<dbReference type="Pfam" id="PF17802">
    <property type="entry name" value="SpaA"/>
    <property type="match status" value="1"/>
</dbReference>
<dbReference type="InterPro" id="IPR041171">
    <property type="entry name" value="SDR_Ig"/>
</dbReference>
<feature type="domain" description="SDR-like Ig" evidence="9">
    <location>
        <begin position="181"/>
        <end position="275"/>
    </location>
</feature>
<feature type="compositionally biased region" description="Polar residues" evidence="6">
    <location>
        <begin position="542"/>
        <end position="552"/>
    </location>
</feature>
<feature type="transmembrane region" description="Helical" evidence="7">
    <location>
        <begin position="1652"/>
        <end position="1670"/>
    </location>
</feature>
<proteinExistence type="predicted"/>
<evidence type="ECO:0000256" key="5">
    <source>
        <dbReference type="ARBA" id="ARBA00023088"/>
    </source>
</evidence>
<evidence type="ECO:0000313" key="10">
    <source>
        <dbReference type="EMBL" id="MEQ2471370.1"/>
    </source>
</evidence>
<feature type="region of interest" description="Disordered" evidence="6">
    <location>
        <begin position="542"/>
        <end position="562"/>
    </location>
</feature>
<feature type="domain" description="SpaA-like prealbumin fold" evidence="8">
    <location>
        <begin position="1369"/>
        <end position="1465"/>
    </location>
</feature>
<evidence type="ECO:0000256" key="7">
    <source>
        <dbReference type="SAM" id="Phobius"/>
    </source>
</evidence>
<comment type="subcellular location">
    <subcellularLocation>
        <location evidence="1">Secreted</location>
        <location evidence="1">Cell wall</location>
        <topology evidence="1">Peptidoglycan-anchor</topology>
    </subcellularLocation>
</comment>